<reference evidence="3" key="1">
    <citation type="submission" date="2005-03" db="EMBL/GenBank/DDBJ databases">
        <title>Comparison of the complete genome sequences of Rhodococcus erythropolis PR4 and Rhodococcus opacus B4.</title>
        <authorList>
            <person name="Takarada H."/>
            <person name="Sekine M."/>
            <person name="Hosoyama A."/>
            <person name="Yamada R."/>
            <person name="Fujisawa T."/>
            <person name="Omata S."/>
            <person name="Shimizu A."/>
            <person name="Tsukatani N."/>
            <person name="Tanikawa S."/>
            <person name="Fujita N."/>
            <person name="Harayama S."/>
        </authorList>
    </citation>
    <scope>NUCLEOTIDE SEQUENCE [LARGE SCALE GENOMIC DNA]</scope>
    <source>
        <strain evidence="3">PR4 / NBRC 100887</strain>
    </source>
</reference>
<name>C1A0B1_RHOE4</name>
<feature type="compositionally biased region" description="Low complexity" evidence="1">
    <location>
        <begin position="158"/>
        <end position="173"/>
    </location>
</feature>
<dbReference type="HOGENOM" id="CLU_1487942_0_0_11"/>
<evidence type="ECO:0000313" key="2">
    <source>
        <dbReference type="EMBL" id="BAH34046.1"/>
    </source>
</evidence>
<gene>
    <name evidence="2" type="ordered locus">RER_33380</name>
</gene>
<dbReference type="PATRIC" id="fig|234621.6.peg.3846"/>
<sequence>MTTKKKPPMTAQERTRVLAAAAEKRALKRQYPGFYATRDATVKAAVATGRILAARVGYWNEQYDLNPVETTERLRALQPVLLASNNPTSTEDRVWHERHLAAGGKQPEADLGWFDTADLTASATPLTTGTSNTTHLASAASADDLGWFDAADLEADIAASAPAETPTTNNTASSDDDGWFS</sequence>
<dbReference type="EMBL" id="AP008957">
    <property type="protein sequence ID" value="BAH34046.1"/>
    <property type="molecule type" value="Genomic_DNA"/>
</dbReference>
<reference evidence="2 3" key="2">
    <citation type="journal article" date="2006" name="Environ. Microbiol.">
        <title>Sequence analysis of three plasmids harboured in Rhodococcus erythropolis strain PR4.</title>
        <authorList>
            <person name="Sekine M."/>
            <person name="Tanikawa S."/>
            <person name="Omata S."/>
            <person name="Saito M."/>
            <person name="Fujisawa T."/>
            <person name="Tsukatani N."/>
            <person name="Tajima T."/>
            <person name="Sekigawa T."/>
            <person name="Kosugi H."/>
            <person name="Matsuo Y."/>
            <person name="Nishiko R."/>
            <person name="Imamura K."/>
            <person name="Ito M."/>
            <person name="Narita H."/>
            <person name="Tago S."/>
            <person name="Fujita N."/>
            <person name="Harayama S."/>
        </authorList>
    </citation>
    <scope>NUCLEOTIDE SEQUENCE [LARGE SCALE GENOMIC DNA]</scope>
    <source>
        <strain evidence="3">PR4 / NBRC 100887</strain>
    </source>
</reference>
<dbReference type="AlphaFoldDB" id="C1A0B1"/>
<protein>
    <submittedName>
        <fullName evidence="2">Uncharacterized protein</fullName>
    </submittedName>
</protein>
<dbReference type="Proteomes" id="UP000002204">
    <property type="component" value="Chromosome"/>
</dbReference>
<evidence type="ECO:0000313" key="3">
    <source>
        <dbReference type="Proteomes" id="UP000002204"/>
    </source>
</evidence>
<accession>C1A0B1</accession>
<evidence type="ECO:0000256" key="1">
    <source>
        <dbReference type="SAM" id="MobiDB-lite"/>
    </source>
</evidence>
<proteinExistence type="predicted"/>
<dbReference type="KEGG" id="rer:RER_33380"/>
<organism evidence="2 3">
    <name type="scientific">Rhodococcus erythropolis (strain PR4 / NBRC 100887)</name>
    <dbReference type="NCBI Taxonomy" id="234621"/>
    <lineage>
        <taxon>Bacteria</taxon>
        <taxon>Bacillati</taxon>
        <taxon>Actinomycetota</taxon>
        <taxon>Actinomycetes</taxon>
        <taxon>Mycobacteriales</taxon>
        <taxon>Nocardiaceae</taxon>
        <taxon>Rhodococcus</taxon>
        <taxon>Rhodococcus erythropolis group</taxon>
    </lineage>
</organism>
<feature type="region of interest" description="Disordered" evidence="1">
    <location>
        <begin position="158"/>
        <end position="181"/>
    </location>
</feature>